<evidence type="ECO:0000313" key="2">
    <source>
        <dbReference type="Proteomes" id="UP000597444"/>
    </source>
</evidence>
<organism evidence="1 2">
    <name type="scientific">Reticulibacter mediterranei</name>
    <dbReference type="NCBI Taxonomy" id="2778369"/>
    <lineage>
        <taxon>Bacteria</taxon>
        <taxon>Bacillati</taxon>
        <taxon>Chloroflexota</taxon>
        <taxon>Ktedonobacteria</taxon>
        <taxon>Ktedonobacterales</taxon>
        <taxon>Reticulibacteraceae</taxon>
        <taxon>Reticulibacter</taxon>
    </lineage>
</organism>
<dbReference type="RefSeq" id="WP_220206114.1">
    <property type="nucleotide sequence ID" value="NZ_BNJK01000001.1"/>
</dbReference>
<gene>
    <name evidence="1" type="ORF">KSF_054850</name>
</gene>
<accession>A0A8J3N2F4</accession>
<comment type="caution">
    <text evidence="1">The sequence shown here is derived from an EMBL/GenBank/DDBJ whole genome shotgun (WGS) entry which is preliminary data.</text>
</comment>
<reference evidence="1" key="1">
    <citation type="submission" date="2020-10" db="EMBL/GenBank/DDBJ databases">
        <title>Taxonomic study of unclassified bacteria belonging to the class Ktedonobacteria.</title>
        <authorList>
            <person name="Yabe S."/>
            <person name="Wang C.M."/>
            <person name="Zheng Y."/>
            <person name="Sakai Y."/>
            <person name="Cavaletti L."/>
            <person name="Monciardini P."/>
            <person name="Donadio S."/>
        </authorList>
    </citation>
    <scope>NUCLEOTIDE SEQUENCE</scope>
    <source>
        <strain evidence="1">ID150040</strain>
    </source>
</reference>
<protein>
    <submittedName>
        <fullName evidence="1">Uncharacterized protein</fullName>
    </submittedName>
</protein>
<sequence>MLKWFDVSLYSFWPVSIGPGVIADATARVLAKSAFQAIEGLMRHCGMRRAAYVVAYAEDHSVVYRGYRVAVRLDERVVNVCVRRCDVFRASLRRKKIEACASYVA</sequence>
<dbReference type="AlphaFoldDB" id="A0A8J3N2F4"/>
<dbReference type="EMBL" id="BNJK01000001">
    <property type="protein sequence ID" value="GHO95437.1"/>
    <property type="molecule type" value="Genomic_DNA"/>
</dbReference>
<name>A0A8J3N2F4_9CHLR</name>
<keyword evidence="2" id="KW-1185">Reference proteome</keyword>
<evidence type="ECO:0000313" key="1">
    <source>
        <dbReference type="EMBL" id="GHO95437.1"/>
    </source>
</evidence>
<dbReference type="Proteomes" id="UP000597444">
    <property type="component" value="Unassembled WGS sequence"/>
</dbReference>
<proteinExistence type="predicted"/>